<dbReference type="KEGG" id="ctr:CT_106"/>
<reference evidence="5 6" key="1">
    <citation type="journal article" date="1998" name="Science">
        <title>Genome sequence of an obligate intracellular pathogen of humans: Chlamydia trachomatis.</title>
        <authorList>
            <person name="Stephens R.S."/>
            <person name="Kalman S."/>
            <person name="Lammel C.J."/>
            <person name="Fan J."/>
            <person name="Marathe R."/>
            <person name="Aravind L."/>
            <person name="Mitchell W.P."/>
            <person name="Olinger L."/>
            <person name="Tatusov R.L."/>
            <person name="Zhao Q."/>
            <person name="Koonin E.V."/>
            <person name="Davis R.W."/>
        </authorList>
    </citation>
    <scope>NUCLEOTIDE SEQUENCE [LARGE SCALE GENOMIC DNA]</scope>
    <source>
        <strain evidence="6">D/UW-3/Cx</strain>
    </source>
</reference>
<dbReference type="RefSeq" id="WP_009872378.1">
    <property type="nucleotide sequence ID" value="NC_000117.1"/>
</dbReference>
<dbReference type="GeneID" id="884116"/>
<evidence type="ECO:0000313" key="5">
    <source>
        <dbReference type="EMBL" id="AAC67697.1"/>
    </source>
</evidence>
<dbReference type="Proteomes" id="UP000000431">
    <property type="component" value="Chromosome"/>
</dbReference>
<dbReference type="GO" id="GO:0009982">
    <property type="term" value="F:pseudouridine synthase activity"/>
    <property type="evidence" value="ECO:0000318"/>
    <property type="project" value="GO_Central"/>
</dbReference>
<dbReference type="Gene3D" id="3.30.2350.10">
    <property type="entry name" value="Pseudouridine synthase"/>
    <property type="match status" value="1"/>
</dbReference>
<dbReference type="InterPro" id="IPR002942">
    <property type="entry name" value="S4_RNA-bd"/>
</dbReference>
<proteinExistence type="inferred from homology"/>
<accession>O84108</accession>
<evidence type="ECO:0000256" key="3">
    <source>
        <dbReference type="PROSITE-ProRule" id="PRU00182"/>
    </source>
</evidence>
<dbReference type="EMBL" id="AE001273">
    <property type="protein sequence ID" value="AAC67697.1"/>
    <property type="molecule type" value="Genomic_DNA"/>
</dbReference>
<dbReference type="InParanoid" id="O84108"/>
<dbReference type="InterPro" id="IPR050188">
    <property type="entry name" value="RluA_PseudoU_synthase"/>
</dbReference>
<dbReference type="PROSITE" id="PS01129">
    <property type="entry name" value="PSI_RLU"/>
    <property type="match status" value="1"/>
</dbReference>
<dbReference type="GO" id="GO:0003723">
    <property type="term" value="F:RNA binding"/>
    <property type="evidence" value="ECO:0007669"/>
    <property type="project" value="UniProtKB-KW"/>
</dbReference>
<dbReference type="SUPFAM" id="SSF55120">
    <property type="entry name" value="Pseudouridine synthase"/>
    <property type="match status" value="1"/>
</dbReference>
<evidence type="ECO:0000256" key="1">
    <source>
        <dbReference type="ARBA" id="ARBA00010876"/>
    </source>
</evidence>
<dbReference type="PIR" id="A71557">
    <property type="entry name" value="A71557"/>
</dbReference>
<evidence type="ECO:0000313" key="6">
    <source>
        <dbReference type="Proteomes" id="UP000000431"/>
    </source>
</evidence>
<dbReference type="PANTHER" id="PTHR21600">
    <property type="entry name" value="MITOCHONDRIAL RNA PSEUDOURIDINE SYNTHASE"/>
    <property type="match status" value="1"/>
</dbReference>
<dbReference type="InterPro" id="IPR006224">
    <property type="entry name" value="PsdUridine_synth_RluA-like_CS"/>
</dbReference>
<keyword evidence="2" id="KW-0413">Isomerase</keyword>
<dbReference type="HOGENOM" id="CLU_016902_8_2_0"/>
<dbReference type="PANTHER" id="PTHR21600:SF44">
    <property type="entry name" value="RIBOSOMAL LARGE SUBUNIT PSEUDOURIDINE SYNTHASE D"/>
    <property type="match status" value="1"/>
</dbReference>
<dbReference type="STRING" id="272561.CT_106"/>
<dbReference type="GO" id="GO:0120159">
    <property type="term" value="F:rRNA pseudouridine synthase activity"/>
    <property type="evidence" value="ECO:0007669"/>
    <property type="project" value="UniProtKB-ARBA"/>
</dbReference>
<feature type="domain" description="RNA-binding S4" evidence="4">
    <location>
        <begin position="12"/>
        <end position="74"/>
    </location>
</feature>
<dbReference type="CDD" id="cd02869">
    <property type="entry name" value="PseudoU_synth_RluA_like"/>
    <property type="match status" value="1"/>
</dbReference>
<dbReference type="InterPro" id="IPR020103">
    <property type="entry name" value="PsdUridine_synth_cat_dom_sf"/>
</dbReference>
<gene>
    <name evidence="5" type="primary">yceC</name>
    <name evidence="5" type="ordered locus">CT_106</name>
</gene>
<dbReference type="OrthoDB" id="9807829at2"/>
<dbReference type="Pfam" id="PF00849">
    <property type="entry name" value="PseudoU_synth_2"/>
    <property type="match status" value="1"/>
</dbReference>
<dbReference type="InterPro" id="IPR006145">
    <property type="entry name" value="PsdUridine_synth_RsuA/RluA"/>
</dbReference>
<protein>
    <submittedName>
        <fullName evidence="5">Predicted pseudouridine synthetase family</fullName>
    </submittedName>
</protein>
<keyword evidence="6" id="KW-1185">Reference proteome</keyword>
<dbReference type="PROSITE" id="PS50889">
    <property type="entry name" value="S4"/>
    <property type="match status" value="1"/>
</dbReference>
<comment type="similarity">
    <text evidence="1">Belongs to the pseudouridine synthase RluA family.</text>
</comment>
<dbReference type="EnsemblBacteria" id="AAC67697">
    <property type="protein sequence ID" value="AAC67697"/>
    <property type="gene ID" value="CT_106"/>
</dbReference>
<dbReference type="AlphaFoldDB" id="O84108"/>
<dbReference type="CDD" id="cd00165">
    <property type="entry name" value="S4"/>
    <property type="match status" value="1"/>
</dbReference>
<keyword evidence="3" id="KW-0694">RNA-binding</keyword>
<name>O84108_CHLTR</name>
<sequence length="303" mass="34623">MQEFIGTADRQIRLSSFLRTSLPHLPKKTILESVRYHGCRVNGRIERFESYKLQPGDRVSLQIIEHSSPQLLWEDEHLCIYNKPAKQTSEDLAHQLNVHLVHRLDRDTSGCILFAKHAKASSLITQLFKNREIDKRYIALVFGQPRQESGIITTYTAPCYRRIGAVLFGNTDQNSGKITITKWEILTRYPKYTLLLCRPVTGRTHQIRLHMKTIGHPIVGDVDYGNQEQPKNVVRTLLHAASLAFISPFSNEKIEVSSLTPSQDPYPFYADFSLKPLKKPPINKVVLIQVVLEAKDSVSKRIV</sequence>
<evidence type="ECO:0000259" key="4">
    <source>
        <dbReference type="SMART" id="SM00363"/>
    </source>
</evidence>
<evidence type="ECO:0000256" key="2">
    <source>
        <dbReference type="ARBA" id="ARBA00023235"/>
    </source>
</evidence>
<dbReference type="GO" id="GO:0000455">
    <property type="term" value="P:enzyme-directed rRNA pseudouridine synthesis"/>
    <property type="evidence" value="ECO:0000318"/>
    <property type="project" value="GO_Central"/>
</dbReference>
<dbReference type="RefSeq" id="NP_219609.1">
    <property type="nucleotide sequence ID" value="NC_000117.1"/>
</dbReference>
<dbReference type="PATRIC" id="fig|272561.5.peg.116"/>
<organism evidence="5 6">
    <name type="scientific">Chlamydia trachomatis serovar D (strain ATCC VR-885 / DSM 19411 / UW-3/Cx)</name>
    <dbReference type="NCBI Taxonomy" id="272561"/>
    <lineage>
        <taxon>Bacteria</taxon>
        <taxon>Pseudomonadati</taxon>
        <taxon>Chlamydiota</taxon>
        <taxon>Chlamydiia</taxon>
        <taxon>Chlamydiales</taxon>
        <taxon>Chlamydiaceae</taxon>
        <taxon>Chlamydia/Chlamydophila group</taxon>
        <taxon>Chlamydia</taxon>
    </lineage>
</organism>
<dbReference type="SMART" id="SM00363">
    <property type="entry name" value="S4"/>
    <property type="match status" value="1"/>
</dbReference>